<dbReference type="SUPFAM" id="SSF53850">
    <property type="entry name" value="Periplasmic binding protein-like II"/>
    <property type="match status" value="1"/>
</dbReference>
<reference evidence="6 7" key="1">
    <citation type="submission" date="2020-04" db="EMBL/GenBank/DDBJ databases">
        <title>Ramlibacter sp. G-1-2-2 isolated from soil.</title>
        <authorList>
            <person name="Dahal R.H."/>
        </authorList>
    </citation>
    <scope>NUCLEOTIDE SEQUENCE [LARGE SCALE GENOMIC DNA]</scope>
    <source>
        <strain evidence="6 7">G-1-2-2</strain>
    </source>
</reference>
<dbReference type="PROSITE" id="PS50931">
    <property type="entry name" value="HTH_LYSR"/>
    <property type="match status" value="1"/>
</dbReference>
<accession>A0A848HCS7</accession>
<evidence type="ECO:0000313" key="6">
    <source>
        <dbReference type="EMBL" id="NML45338.1"/>
    </source>
</evidence>
<keyword evidence="3" id="KW-0238">DNA-binding</keyword>
<dbReference type="Proteomes" id="UP000541185">
    <property type="component" value="Unassembled WGS sequence"/>
</dbReference>
<dbReference type="EMBL" id="JABBFX010000001">
    <property type="protein sequence ID" value="NML45338.1"/>
    <property type="molecule type" value="Genomic_DNA"/>
</dbReference>
<dbReference type="RefSeq" id="WP_169419414.1">
    <property type="nucleotide sequence ID" value="NZ_JABBFX010000001.1"/>
</dbReference>
<dbReference type="Pfam" id="PF03466">
    <property type="entry name" value="LysR_substrate"/>
    <property type="match status" value="1"/>
</dbReference>
<evidence type="ECO:0000256" key="1">
    <source>
        <dbReference type="ARBA" id="ARBA00009437"/>
    </source>
</evidence>
<dbReference type="InterPro" id="IPR005119">
    <property type="entry name" value="LysR_subst-bd"/>
</dbReference>
<dbReference type="PANTHER" id="PTHR30537">
    <property type="entry name" value="HTH-TYPE TRANSCRIPTIONAL REGULATOR"/>
    <property type="match status" value="1"/>
</dbReference>
<comment type="similarity">
    <text evidence="1">Belongs to the LysR transcriptional regulatory family.</text>
</comment>
<evidence type="ECO:0000259" key="5">
    <source>
        <dbReference type="PROSITE" id="PS50931"/>
    </source>
</evidence>
<dbReference type="InterPro" id="IPR058163">
    <property type="entry name" value="LysR-type_TF_proteobact-type"/>
</dbReference>
<keyword evidence="7" id="KW-1185">Reference proteome</keyword>
<evidence type="ECO:0000256" key="2">
    <source>
        <dbReference type="ARBA" id="ARBA00023015"/>
    </source>
</evidence>
<proteinExistence type="inferred from homology"/>
<dbReference type="Gene3D" id="3.40.190.10">
    <property type="entry name" value="Periplasmic binding protein-like II"/>
    <property type="match status" value="2"/>
</dbReference>
<protein>
    <submittedName>
        <fullName evidence="6">LysR family transcriptional regulator</fullName>
    </submittedName>
</protein>
<dbReference type="Pfam" id="PF00126">
    <property type="entry name" value="HTH_1"/>
    <property type="match status" value="1"/>
</dbReference>
<evidence type="ECO:0000256" key="4">
    <source>
        <dbReference type="ARBA" id="ARBA00023163"/>
    </source>
</evidence>
<dbReference type="GO" id="GO:0006351">
    <property type="term" value="P:DNA-templated transcription"/>
    <property type="evidence" value="ECO:0007669"/>
    <property type="project" value="TreeGrafter"/>
</dbReference>
<feature type="domain" description="HTH lysR-type" evidence="5">
    <location>
        <begin position="13"/>
        <end position="70"/>
    </location>
</feature>
<keyword evidence="4" id="KW-0804">Transcription</keyword>
<evidence type="ECO:0000256" key="3">
    <source>
        <dbReference type="ARBA" id="ARBA00023125"/>
    </source>
</evidence>
<dbReference type="SUPFAM" id="SSF46785">
    <property type="entry name" value="Winged helix' DNA-binding domain"/>
    <property type="match status" value="1"/>
</dbReference>
<dbReference type="PANTHER" id="PTHR30537:SF74">
    <property type="entry name" value="HTH-TYPE TRANSCRIPTIONAL REGULATOR TRPI"/>
    <property type="match status" value="1"/>
</dbReference>
<name>A0A848HCS7_9BURK</name>
<dbReference type="InterPro" id="IPR036390">
    <property type="entry name" value="WH_DNA-bd_sf"/>
</dbReference>
<dbReference type="FunFam" id="1.10.10.10:FF:000001">
    <property type="entry name" value="LysR family transcriptional regulator"/>
    <property type="match status" value="1"/>
</dbReference>
<dbReference type="FunFam" id="3.40.190.10:FF:000017">
    <property type="entry name" value="Glycine cleavage system transcriptional activator"/>
    <property type="match status" value="1"/>
</dbReference>
<dbReference type="AlphaFoldDB" id="A0A848HCS7"/>
<keyword evidence="2" id="KW-0805">Transcription regulation</keyword>
<dbReference type="GO" id="GO:0003700">
    <property type="term" value="F:DNA-binding transcription factor activity"/>
    <property type="evidence" value="ECO:0007669"/>
    <property type="project" value="InterPro"/>
</dbReference>
<dbReference type="Gene3D" id="1.10.10.10">
    <property type="entry name" value="Winged helix-like DNA-binding domain superfamily/Winged helix DNA-binding domain"/>
    <property type="match status" value="1"/>
</dbReference>
<sequence>MRSSDVPEPKSDVSLNALRAFEAVARHLSVSRAAEVLGVTHSAVSRQVTALEAQLGVQLFTRDKARLQLSNSGRILFADVAPAFERLQAAVRNVQAQASPSTLLINVPPSFAMRWLIPRLAAYQRRRPDAEIRLTTGKEPLAEVVGRGFDLVVRRQSSASRKLDSVPFLTASLVPVCAPELLEQQAIRKPGDLRQHVLLHSNQQALEWPEWLAKAGVPELKPRSELVFEEIYFAMQAALDGMGVALVPSPLAADDIAAGRLVLPLYLPRVGARDYHYFASPASGSKALVEEFGQWLRKEGKESNRFAGELIAGLFPGT</sequence>
<dbReference type="InterPro" id="IPR000847">
    <property type="entry name" value="LysR_HTH_N"/>
</dbReference>
<gene>
    <name evidence="6" type="ORF">HHL11_16410</name>
</gene>
<dbReference type="PRINTS" id="PR00039">
    <property type="entry name" value="HTHLYSR"/>
</dbReference>
<evidence type="ECO:0000313" key="7">
    <source>
        <dbReference type="Proteomes" id="UP000541185"/>
    </source>
</evidence>
<dbReference type="GO" id="GO:0043565">
    <property type="term" value="F:sequence-specific DNA binding"/>
    <property type="evidence" value="ECO:0007669"/>
    <property type="project" value="TreeGrafter"/>
</dbReference>
<comment type="caution">
    <text evidence="6">The sequence shown here is derived from an EMBL/GenBank/DDBJ whole genome shotgun (WGS) entry which is preliminary data.</text>
</comment>
<organism evidence="6 7">
    <name type="scientific">Ramlibacter agri</name>
    <dbReference type="NCBI Taxonomy" id="2728837"/>
    <lineage>
        <taxon>Bacteria</taxon>
        <taxon>Pseudomonadati</taxon>
        <taxon>Pseudomonadota</taxon>
        <taxon>Betaproteobacteria</taxon>
        <taxon>Burkholderiales</taxon>
        <taxon>Comamonadaceae</taxon>
        <taxon>Ramlibacter</taxon>
    </lineage>
</organism>
<dbReference type="CDD" id="cd08432">
    <property type="entry name" value="PBP2_GcdR_TrpI_HvrB_AmpR_like"/>
    <property type="match status" value="1"/>
</dbReference>
<dbReference type="InterPro" id="IPR036388">
    <property type="entry name" value="WH-like_DNA-bd_sf"/>
</dbReference>